<feature type="domain" description="Peptidoglycan binding-like" evidence="1">
    <location>
        <begin position="85"/>
        <end position="122"/>
    </location>
</feature>
<dbReference type="Proteomes" id="UP000006633">
    <property type="component" value="Chromosome"/>
</dbReference>
<gene>
    <name evidence="2" type="ordered locus">Snov_2439</name>
</gene>
<feature type="domain" description="Peptidoglycan binding-like" evidence="1">
    <location>
        <begin position="22"/>
        <end position="59"/>
    </location>
</feature>
<dbReference type="Pfam" id="PF01471">
    <property type="entry name" value="PG_binding_1"/>
    <property type="match status" value="2"/>
</dbReference>
<dbReference type="InterPro" id="IPR036365">
    <property type="entry name" value="PGBD-like_sf"/>
</dbReference>
<dbReference type="STRING" id="639283.Snov_2439"/>
<dbReference type="RefSeq" id="WP_013167238.1">
    <property type="nucleotide sequence ID" value="NC_014217.1"/>
</dbReference>
<evidence type="ECO:0000313" key="2">
    <source>
        <dbReference type="EMBL" id="ADH89734.1"/>
    </source>
</evidence>
<evidence type="ECO:0000259" key="1">
    <source>
        <dbReference type="Pfam" id="PF01471"/>
    </source>
</evidence>
<dbReference type="OrthoDB" id="1523598at2"/>
<proteinExistence type="predicted"/>
<sequence>MSILKKGLAGAPVKILQEKLGVPADGRFGPKTEEALKAYQKQHGLSADGIAGPDTFAALGLYELILLKVGTSGETVKKLQSALGIGADGKFGPGTAKAVKEYQAANGLEADGYAGPATLAKLALFKEITPEVVSKSQIAPGSAPVEASVAGSPAAEAAEAPPKSIWATIKGFFS</sequence>
<dbReference type="InterPro" id="IPR036366">
    <property type="entry name" value="PGBDSf"/>
</dbReference>
<reference evidence="2 3" key="1">
    <citation type="journal article" date="2012" name="Stand. Genomic Sci.">
        <title>Complete genome sequence of the facultatively chemolithoautotrophic and methylotrophic alpha Proteobacterium Starkeya novella type strain (ATCC 8093(T)).</title>
        <authorList>
            <person name="Kappler U."/>
            <person name="Davenport K."/>
            <person name="Beatson S."/>
            <person name="Lucas S."/>
            <person name="Lapidus A."/>
            <person name="Copeland A."/>
            <person name="Berry K.W."/>
            <person name="Glavina Del Rio T."/>
            <person name="Hammon N."/>
            <person name="Dalin E."/>
            <person name="Tice H."/>
            <person name="Pitluck S."/>
            <person name="Richardson P."/>
            <person name="Bruce D."/>
            <person name="Goodwin L.A."/>
            <person name="Han C."/>
            <person name="Tapia R."/>
            <person name="Detter J.C."/>
            <person name="Chang Y.J."/>
            <person name="Jeffries C.D."/>
            <person name="Land M."/>
            <person name="Hauser L."/>
            <person name="Kyrpides N.C."/>
            <person name="Goker M."/>
            <person name="Ivanova N."/>
            <person name="Klenk H.P."/>
            <person name="Woyke T."/>
        </authorList>
    </citation>
    <scope>NUCLEOTIDE SEQUENCE [LARGE SCALE GENOMIC DNA]</scope>
    <source>
        <strain evidence="3">ATCC 8093 / DSM 506 / JCM 20403 / CCM 1077 / IAM 12100 / NBRC 12443 / NCIMB 10456</strain>
    </source>
</reference>
<dbReference type="KEGG" id="sno:Snov_2439"/>
<dbReference type="SUPFAM" id="SSF47090">
    <property type="entry name" value="PGBD-like"/>
    <property type="match status" value="2"/>
</dbReference>
<dbReference type="EMBL" id="CP002026">
    <property type="protein sequence ID" value="ADH89734.1"/>
    <property type="molecule type" value="Genomic_DNA"/>
</dbReference>
<accession>D7A3H5</accession>
<organism evidence="2 3">
    <name type="scientific">Ancylobacter novellus (strain ATCC 8093 / DSM 506 / JCM 20403 / CCM 1077 / IAM 12100 / NBRC 12443 / NCIMB 10456)</name>
    <name type="common">Starkeya novella</name>
    <dbReference type="NCBI Taxonomy" id="639283"/>
    <lineage>
        <taxon>Bacteria</taxon>
        <taxon>Pseudomonadati</taxon>
        <taxon>Pseudomonadota</taxon>
        <taxon>Alphaproteobacteria</taxon>
        <taxon>Hyphomicrobiales</taxon>
        <taxon>Xanthobacteraceae</taxon>
        <taxon>Ancylobacter</taxon>
    </lineage>
</organism>
<dbReference type="Gene3D" id="1.10.101.10">
    <property type="entry name" value="PGBD-like superfamily/PGBD"/>
    <property type="match status" value="2"/>
</dbReference>
<dbReference type="HOGENOM" id="CLU_1570037_0_0_5"/>
<protein>
    <submittedName>
        <fullName evidence="2">Peptidoglycan-binding domain 1 protein</fullName>
    </submittedName>
</protein>
<name>D7A3H5_ANCN5</name>
<dbReference type="InterPro" id="IPR002477">
    <property type="entry name" value="Peptidoglycan-bd-like"/>
</dbReference>
<dbReference type="eggNOG" id="COG3409">
    <property type="taxonomic scope" value="Bacteria"/>
</dbReference>
<dbReference type="AlphaFoldDB" id="D7A3H5"/>
<keyword evidence="3" id="KW-1185">Reference proteome</keyword>
<evidence type="ECO:0000313" key="3">
    <source>
        <dbReference type="Proteomes" id="UP000006633"/>
    </source>
</evidence>